<dbReference type="EMBL" id="BKCJ010002165">
    <property type="protein sequence ID" value="GEU46713.1"/>
    <property type="molecule type" value="Genomic_DNA"/>
</dbReference>
<evidence type="ECO:0000256" key="1">
    <source>
        <dbReference type="SAM" id="MobiDB-lite"/>
    </source>
</evidence>
<name>A0A6L2KB72_TANCI</name>
<evidence type="ECO:0008006" key="3">
    <source>
        <dbReference type="Google" id="ProtNLM"/>
    </source>
</evidence>
<feature type="region of interest" description="Disordered" evidence="1">
    <location>
        <begin position="352"/>
        <end position="391"/>
    </location>
</feature>
<comment type="caution">
    <text evidence="2">The sequence shown here is derived from an EMBL/GenBank/DDBJ whole genome shotgun (WGS) entry which is preliminary data.</text>
</comment>
<feature type="region of interest" description="Disordered" evidence="1">
    <location>
        <begin position="752"/>
        <end position="854"/>
    </location>
</feature>
<reference evidence="2" key="1">
    <citation type="journal article" date="2019" name="Sci. Rep.">
        <title>Draft genome of Tanacetum cinerariifolium, the natural source of mosquito coil.</title>
        <authorList>
            <person name="Yamashiro T."/>
            <person name="Shiraishi A."/>
            <person name="Satake H."/>
            <person name="Nakayama K."/>
        </authorList>
    </citation>
    <scope>NUCLEOTIDE SEQUENCE</scope>
</reference>
<dbReference type="PANTHER" id="PTHR11439:SF463">
    <property type="entry name" value="REVERSE TRANSCRIPTASE TY1_COPIA-TYPE DOMAIN-CONTAINING PROTEIN"/>
    <property type="match status" value="1"/>
</dbReference>
<gene>
    <name evidence="2" type="ORF">Tci_018691</name>
</gene>
<dbReference type="PANTHER" id="PTHR11439">
    <property type="entry name" value="GAG-POL-RELATED RETROTRANSPOSON"/>
    <property type="match status" value="1"/>
</dbReference>
<evidence type="ECO:0000313" key="2">
    <source>
        <dbReference type="EMBL" id="GEU46713.1"/>
    </source>
</evidence>
<feature type="compositionally biased region" description="Basic and acidic residues" evidence="1">
    <location>
        <begin position="839"/>
        <end position="851"/>
    </location>
</feature>
<accession>A0A6L2KB72</accession>
<proteinExistence type="predicted"/>
<feature type="compositionally biased region" description="Basic and acidic residues" evidence="1">
    <location>
        <begin position="772"/>
        <end position="798"/>
    </location>
</feature>
<feature type="compositionally biased region" description="Acidic residues" evidence="1">
    <location>
        <begin position="799"/>
        <end position="810"/>
    </location>
</feature>
<protein>
    <recommendedName>
        <fullName evidence="3">Retrovirus-related Pol polyprotein from transposon TNT 1-94</fullName>
    </recommendedName>
</protein>
<dbReference type="AlphaFoldDB" id="A0A6L2KB72"/>
<feature type="compositionally biased region" description="Polar residues" evidence="1">
    <location>
        <begin position="379"/>
        <end position="391"/>
    </location>
</feature>
<feature type="region of interest" description="Disordered" evidence="1">
    <location>
        <begin position="649"/>
        <end position="669"/>
    </location>
</feature>
<organism evidence="2">
    <name type="scientific">Tanacetum cinerariifolium</name>
    <name type="common">Dalmatian daisy</name>
    <name type="synonym">Chrysanthemum cinerariifolium</name>
    <dbReference type="NCBI Taxonomy" id="118510"/>
    <lineage>
        <taxon>Eukaryota</taxon>
        <taxon>Viridiplantae</taxon>
        <taxon>Streptophyta</taxon>
        <taxon>Embryophyta</taxon>
        <taxon>Tracheophyta</taxon>
        <taxon>Spermatophyta</taxon>
        <taxon>Magnoliopsida</taxon>
        <taxon>eudicotyledons</taxon>
        <taxon>Gunneridae</taxon>
        <taxon>Pentapetalae</taxon>
        <taxon>asterids</taxon>
        <taxon>campanulids</taxon>
        <taxon>Asterales</taxon>
        <taxon>Asteraceae</taxon>
        <taxon>Asteroideae</taxon>
        <taxon>Anthemideae</taxon>
        <taxon>Anthemidinae</taxon>
        <taxon>Tanacetum</taxon>
    </lineage>
</organism>
<sequence>MLRQFQIQREEGMLHDLGIKFFWLKHKEKKVITHNATYQANYLDTYVSDCDDFSTAKAVLMASLSSYGSDVLSEVPQSENIDMLNQSVQEMSYSEQTHLMNYLKNEITSDSNIIRYSQYLLETQNAAIQDINSSTQQDAIILFVFEQLSNQVTNYNKVNEDNLIANESLYAKLERYKEREKNAQFADFKKEINYLKQTLSEQSKEKELLTKTFDVFKNKSKKKEAKNIDTKIALEKKLKELDNIVCKIELRILENLLRHELRFLESVSDMNVRSKSKSVKKAKNKEEWKPTGKVFTKIGYVLRPTGRTFTLVGNARLLTRIIVTNKVLLREPIPLEVIAQESVANVYTKRPKVSKTNGSNRKPKIAKSMISNKMEPDTSRGSNTSVAPSSSYVDLRKPDLSYLHVFGALCYPNNDSENLGKLQAKVDIVAATPRAVGLVDALVSTSIDRDAPSTKKSNLDGDLQGKPVNATLYRGMIGSLMSLTSNRPDLIYVGTINMGLWYSKNTGMSLTAYANADHMRCQDTRRSTSGSAQFLGDKLVSWSSKKQKNTAILSIEDSIHKNDNSYGFKIGKKKKFDLNLEILRDIFRICPRIHCQDFDELTTDEDIVSFFKELGHTWEIKSVIDVVVYQMHQPWRTFAIIINRSLSGKTTVSPEEPTRKSKRVKRLANKSTNAPTTGVVIRETPVLFLFKKKEKITVKKCKEINLLSKMALTEEAQYDKFCKKSLRDFHKTHPSGSGTVAKIAPSATKIKPYVTNEGTSMKPGVPDVTEDESTKSEAKCRGRDEDDINNDHDSRSEGSDQESDSEENEEDVKGEKEENNDEFVKTPSNSIDDEDETNVEDKSDDNKDKGMDYTINQFDDDVDVRLYEPVNTDEGLIQKEGTAVVDKHPDSRLGATRDEFMSYLSASITARITEQVKTQLPLILPKEVSNFAPPVIKSMVTESLEHAVLAKKLDWENIKDGDYLFDLTKPLPLVMNGNRQIVPVDYFFNNDLKYLQGGISTMTNTTSITKIKAAQYDLPGIEDMVLNIWSLVKVAYDKHALWGISHWRDQRKTFYGYERCLESSQDVYSTKRILEVTRVENRLTNLLGNGVSDFAIALRMFIRIMVIQKRVEDL</sequence>